<dbReference type="Pfam" id="PF01408">
    <property type="entry name" value="GFO_IDH_MocA"/>
    <property type="match status" value="1"/>
</dbReference>
<dbReference type="RefSeq" id="WP_354011525.1">
    <property type="nucleotide sequence ID" value="NZ_JBEWTA010000003.1"/>
</dbReference>
<dbReference type="Proteomes" id="UP001549366">
    <property type="component" value="Unassembled WGS sequence"/>
</dbReference>
<feature type="domain" description="Gfo/Idh/MocA-like oxidoreductase N-terminal" evidence="1">
    <location>
        <begin position="1"/>
        <end position="116"/>
    </location>
</feature>
<gene>
    <name evidence="3" type="ORF">V5J35_000122</name>
</gene>
<dbReference type="InterPro" id="IPR000683">
    <property type="entry name" value="Gfo/Idh/MocA-like_OxRdtase_N"/>
</dbReference>
<dbReference type="Gene3D" id="3.40.50.720">
    <property type="entry name" value="NAD(P)-binding Rossmann-like Domain"/>
    <property type="match status" value="1"/>
</dbReference>
<comment type="caution">
    <text evidence="3">The sequence shown here is derived from an EMBL/GenBank/DDBJ whole genome shotgun (WGS) entry which is preliminary data.</text>
</comment>
<feature type="domain" description="Thiazolinyl imine reductase-like C-terminal" evidence="2">
    <location>
        <begin position="144"/>
        <end position="239"/>
    </location>
</feature>
<evidence type="ECO:0000313" key="3">
    <source>
        <dbReference type="EMBL" id="MET4754930.1"/>
    </source>
</evidence>
<name>A0ABV2SAZ6_9GAMM</name>
<evidence type="ECO:0000259" key="2">
    <source>
        <dbReference type="Pfam" id="PF21390"/>
    </source>
</evidence>
<evidence type="ECO:0000313" key="4">
    <source>
        <dbReference type="Proteomes" id="UP001549366"/>
    </source>
</evidence>
<protein>
    <submittedName>
        <fullName evidence="3">Thiazolinyl reductase component of yersiniabactin synthetase</fullName>
    </submittedName>
</protein>
<dbReference type="EMBL" id="JBEWTB010000001">
    <property type="protein sequence ID" value="MET4754930.1"/>
    <property type="molecule type" value="Genomic_DNA"/>
</dbReference>
<evidence type="ECO:0000259" key="1">
    <source>
        <dbReference type="Pfam" id="PF01408"/>
    </source>
</evidence>
<dbReference type="Pfam" id="PF21390">
    <property type="entry name" value="Irp3-like_C"/>
    <property type="match status" value="1"/>
</dbReference>
<proteinExistence type="predicted"/>
<organism evidence="3 4">
    <name type="scientific">Endozoicomonas lisbonensis</name>
    <dbReference type="NCBI Taxonomy" id="3120522"/>
    <lineage>
        <taxon>Bacteria</taxon>
        <taxon>Pseudomonadati</taxon>
        <taxon>Pseudomonadota</taxon>
        <taxon>Gammaproteobacteria</taxon>
        <taxon>Oceanospirillales</taxon>
        <taxon>Endozoicomonadaceae</taxon>
        <taxon>Endozoicomonas</taxon>
    </lineage>
</organism>
<dbReference type="InterPro" id="IPR036291">
    <property type="entry name" value="NAD(P)-bd_dom_sf"/>
</dbReference>
<dbReference type="InterPro" id="IPR048655">
    <property type="entry name" value="Irp3-like_C"/>
</dbReference>
<dbReference type="PANTHER" id="PTHR43377">
    <property type="entry name" value="BILIVERDIN REDUCTASE A"/>
    <property type="match status" value="1"/>
</dbReference>
<keyword evidence="4" id="KW-1185">Reference proteome</keyword>
<sequence>MNILVCGTNYGATYLRAIASPFVQDFRLAGILSTGSQRSQELAQYFSVPHFTDLAQLPVSDIDIACVAVPGAAGLNLIHGLLRQQVHVLAEHPMGFEAMDSCLKLAEQHGCCFHVNGHFADLNAPQAFFNAIKTAEHMSKALTFSVSVNLRTLYSGLDMLGRAMGSLENLEVTCADTEAREAYFRQLTIKGKDVTVSLLCQNFSSEHDDGSANLINHRLSAIFPHGNLLLAESNGPVLWFPTMTSVPAEQWRTVMPVEDKSLSSNELMQERDYANLLALHAIRAECVENQKTRHQQPDYLSSLARLWDACLKALANEA</sequence>
<accession>A0ABV2SAZ6</accession>
<dbReference type="Gene3D" id="3.30.360.10">
    <property type="entry name" value="Dihydrodipicolinate Reductase, domain 2"/>
    <property type="match status" value="1"/>
</dbReference>
<reference evidence="3 4" key="1">
    <citation type="submission" date="2024-06" db="EMBL/GenBank/DDBJ databases">
        <title>Genomic Encyclopedia of Type Strains, Phase V (KMG-V): Genome sequencing to study the core and pangenomes of soil and plant-associated prokaryotes.</title>
        <authorList>
            <person name="Whitman W."/>
        </authorList>
    </citation>
    <scope>NUCLEOTIDE SEQUENCE [LARGE SCALE GENOMIC DNA]</scope>
    <source>
        <strain evidence="3 4">NE40</strain>
    </source>
</reference>
<dbReference type="InterPro" id="IPR051450">
    <property type="entry name" value="Gfo/Idh/MocA_Oxidoreductases"/>
</dbReference>
<dbReference type="PANTHER" id="PTHR43377:SF1">
    <property type="entry name" value="BILIVERDIN REDUCTASE A"/>
    <property type="match status" value="1"/>
</dbReference>
<dbReference type="SUPFAM" id="SSF51735">
    <property type="entry name" value="NAD(P)-binding Rossmann-fold domains"/>
    <property type="match status" value="1"/>
</dbReference>